<dbReference type="RefSeq" id="WP_015402332.1">
    <property type="nucleotide sequence ID" value="NC_020304.1"/>
</dbReference>
<keyword evidence="4" id="KW-1185">Reference proteome</keyword>
<dbReference type="KEGG" id="dsf:UWK_00045"/>
<feature type="coiled-coil region" evidence="1">
    <location>
        <begin position="33"/>
        <end position="60"/>
    </location>
</feature>
<evidence type="ECO:0000256" key="2">
    <source>
        <dbReference type="SAM" id="SignalP"/>
    </source>
</evidence>
<organism evidence="3 4">
    <name type="scientific">Desulfocapsa sulfexigens (strain DSM 10523 / SB164P1)</name>
    <dbReference type="NCBI Taxonomy" id="1167006"/>
    <lineage>
        <taxon>Bacteria</taxon>
        <taxon>Pseudomonadati</taxon>
        <taxon>Thermodesulfobacteriota</taxon>
        <taxon>Desulfobulbia</taxon>
        <taxon>Desulfobulbales</taxon>
        <taxon>Desulfocapsaceae</taxon>
        <taxon>Desulfocapsa</taxon>
    </lineage>
</organism>
<name>M1NZE8_DESSD</name>
<keyword evidence="1" id="KW-0175">Coiled coil</keyword>
<protein>
    <recommendedName>
        <fullName evidence="5">DUF3373 domain-containing protein</fullName>
    </recommendedName>
</protein>
<feature type="signal peptide" evidence="2">
    <location>
        <begin position="1"/>
        <end position="26"/>
    </location>
</feature>
<dbReference type="EMBL" id="CP003985">
    <property type="protein sequence ID" value="AGF76633.1"/>
    <property type="molecule type" value="Genomic_DNA"/>
</dbReference>
<dbReference type="eggNOG" id="ENOG502Z9YV">
    <property type="taxonomic scope" value="Bacteria"/>
</dbReference>
<evidence type="ECO:0000313" key="3">
    <source>
        <dbReference type="EMBL" id="AGF76633.1"/>
    </source>
</evidence>
<keyword evidence="2" id="KW-0732">Signal</keyword>
<evidence type="ECO:0000256" key="1">
    <source>
        <dbReference type="SAM" id="Coils"/>
    </source>
</evidence>
<dbReference type="Pfam" id="PF11853">
    <property type="entry name" value="DUF3373"/>
    <property type="match status" value="1"/>
</dbReference>
<gene>
    <name evidence="3" type="ordered locus">UWK_00045</name>
</gene>
<accession>M1NZE8</accession>
<feature type="chain" id="PRO_5004016591" description="DUF3373 domain-containing protein" evidence="2">
    <location>
        <begin position="27"/>
        <end position="578"/>
    </location>
</feature>
<dbReference type="HOGENOM" id="CLU_488928_0_0_7"/>
<evidence type="ECO:0000313" key="4">
    <source>
        <dbReference type="Proteomes" id="UP000011721"/>
    </source>
</evidence>
<dbReference type="AlphaFoldDB" id="M1NZE8"/>
<proteinExistence type="predicted"/>
<evidence type="ECO:0008006" key="5">
    <source>
        <dbReference type="Google" id="ProtNLM"/>
    </source>
</evidence>
<reference evidence="4" key="1">
    <citation type="journal article" date="2013" name="Stand. Genomic Sci.">
        <title>Complete genome sequence of Desulfocapsa sulfexigens, a marine deltaproteobacterium specialized in disproportionating inorganic sulfur compounds.</title>
        <authorList>
            <person name="Finster K.W."/>
            <person name="Kjeldsen K.U."/>
            <person name="Kube M."/>
            <person name="Reinhardt R."/>
            <person name="Mussmann M."/>
            <person name="Amann R."/>
            <person name="Schreiber L."/>
        </authorList>
    </citation>
    <scope>NUCLEOTIDE SEQUENCE [LARGE SCALE GENOMIC DNA]</scope>
    <source>
        <strain evidence="4">DSM 10523 / SB164P1</strain>
    </source>
</reference>
<dbReference type="Proteomes" id="UP000011721">
    <property type="component" value="Chromosome"/>
</dbReference>
<dbReference type="STRING" id="1167006.UWK_00045"/>
<dbReference type="InterPro" id="IPR021803">
    <property type="entry name" value="DUF3373"/>
</dbReference>
<sequence>MIKRYTMIGLAGAVLSAQVFTGTAFAGQTALSQEELINEINMLKNIVLDLNERLAGAEEMLQMSLEMKEQQDAQVADVVEVVDELDERLGDAEKHTALDRVTMGVELQTQLNSIHMDVATMPAASQIMIGQMAVAGSQFSSAEMAQIQQMMKQQGTEKQSIDNDALFTSRIRLDLKAKPANSLSFVGRLSAAKVFGDSTGVKWYNGGPNAVTMDGNIHSNGSDSALRVERAFFTYFGDMGDVPYHFSLGRRPALGGAPAEFSTSSMVGGSPMAHGINWQFDGASLGFGLADITGIPGANFKLCWGVGFESGVGSGNSYSMSYNSDIDDMQFGGWIANLYQDENTTITNMYAHAANVTDGFSGLVVTPFTLNGQDLNGDGQYDQFQMNANDGAYISRTEPTANIGSIDIVTLLAQSKFAQVDFFVDLAMSHARPSGLSANPTMQLLGTDALLNSNGEQNDRTGYSIWAGVKTELPWQASIGFEYNWGSEYWIGFTGGEDNPAGSKLATRGSVYEVFYNHPMVENKLTLSIGAQYYDYDYSGSGNPMGAPVKIGELSALDAFLPVTESMWNYYMNLVYRW</sequence>